<dbReference type="GO" id="GO:0003677">
    <property type="term" value="F:DNA binding"/>
    <property type="evidence" value="ECO:0007669"/>
    <property type="project" value="UniProtKB-UniRule"/>
</dbReference>
<dbReference type="Pfam" id="PF14278">
    <property type="entry name" value="TetR_C_8"/>
    <property type="match status" value="1"/>
</dbReference>
<dbReference type="Pfam" id="PF00440">
    <property type="entry name" value="TetR_N"/>
    <property type="match status" value="1"/>
</dbReference>
<evidence type="ECO:0000313" key="5">
    <source>
        <dbReference type="Proteomes" id="UP000823634"/>
    </source>
</evidence>
<proteinExistence type="predicted"/>
<dbReference type="AlphaFoldDB" id="A0A9D9DEC8"/>
<dbReference type="InterPro" id="IPR039532">
    <property type="entry name" value="TetR_C_Firmicutes"/>
</dbReference>
<evidence type="ECO:0000313" key="4">
    <source>
        <dbReference type="EMBL" id="MBO8425756.1"/>
    </source>
</evidence>
<evidence type="ECO:0000256" key="1">
    <source>
        <dbReference type="ARBA" id="ARBA00023125"/>
    </source>
</evidence>
<dbReference type="InterPro" id="IPR009057">
    <property type="entry name" value="Homeodomain-like_sf"/>
</dbReference>
<reference evidence="4" key="1">
    <citation type="submission" date="2020-10" db="EMBL/GenBank/DDBJ databases">
        <authorList>
            <person name="Gilroy R."/>
        </authorList>
    </citation>
    <scope>NUCLEOTIDE SEQUENCE</scope>
    <source>
        <strain evidence="4">17113</strain>
    </source>
</reference>
<organism evidence="4 5">
    <name type="scientific">Candidatus Alloenteromonas pullistercoris</name>
    <dbReference type="NCBI Taxonomy" id="2840785"/>
    <lineage>
        <taxon>Bacteria</taxon>
        <taxon>Bacillati</taxon>
        <taxon>Bacillota</taxon>
        <taxon>Bacillota incertae sedis</taxon>
        <taxon>Candidatus Alloenteromonas</taxon>
    </lineage>
</organism>
<dbReference type="InterPro" id="IPR001647">
    <property type="entry name" value="HTH_TetR"/>
</dbReference>
<dbReference type="Gene3D" id="1.10.357.10">
    <property type="entry name" value="Tetracycline Repressor, domain 2"/>
    <property type="match status" value="1"/>
</dbReference>
<feature type="domain" description="HTH tetR-type" evidence="3">
    <location>
        <begin position="6"/>
        <end position="66"/>
    </location>
</feature>
<dbReference type="EMBL" id="JADINA010000002">
    <property type="protein sequence ID" value="MBO8425756.1"/>
    <property type="molecule type" value="Genomic_DNA"/>
</dbReference>
<gene>
    <name evidence="4" type="ORF">IAC61_00360</name>
</gene>
<dbReference type="PANTHER" id="PTHR43479">
    <property type="entry name" value="ACREF/ENVCD OPERON REPRESSOR-RELATED"/>
    <property type="match status" value="1"/>
</dbReference>
<sequence>MDKRIVRTRSAIRRYVLSQLKEKDISDFSVSEICEACDLSRSTFYLHYKSVEDVVHEISDGVIDTIVAVVETVLPSEALSKVGAYLRKNADEIGVLLQVDEGYLIHQLSAKIEPIVQQMETVKNDSLSDYLASFITYGSIGLFRHWLNGDRKMTVPQFMDKLTECVNALKRHAAD</sequence>
<keyword evidence="1 2" id="KW-0238">DNA-binding</keyword>
<accession>A0A9D9DEC8</accession>
<evidence type="ECO:0000256" key="2">
    <source>
        <dbReference type="PROSITE-ProRule" id="PRU00335"/>
    </source>
</evidence>
<dbReference type="InterPro" id="IPR050624">
    <property type="entry name" value="HTH-type_Tx_Regulator"/>
</dbReference>
<dbReference type="SUPFAM" id="SSF46689">
    <property type="entry name" value="Homeodomain-like"/>
    <property type="match status" value="1"/>
</dbReference>
<name>A0A9D9DEC8_9FIRM</name>
<feature type="DNA-binding region" description="H-T-H motif" evidence="2">
    <location>
        <begin position="29"/>
        <end position="48"/>
    </location>
</feature>
<dbReference type="PROSITE" id="PS50977">
    <property type="entry name" value="HTH_TETR_2"/>
    <property type="match status" value="1"/>
</dbReference>
<protein>
    <submittedName>
        <fullName evidence="4">TetR/AcrR family transcriptional regulator</fullName>
    </submittedName>
</protein>
<reference evidence="4" key="2">
    <citation type="journal article" date="2021" name="PeerJ">
        <title>Extensive microbial diversity within the chicken gut microbiome revealed by metagenomics and culture.</title>
        <authorList>
            <person name="Gilroy R."/>
            <person name="Ravi A."/>
            <person name="Getino M."/>
            <person name="Pursley I."/>
            <person name="Horton D.L."/>
            <person name="Alikhan N.F."/>
            <person name="Baker D."/>
            <person name="Gharbi K."/>
            <person name="Hall N."/>
            <person name="Watson M."/>
            <person name="Adriaenssens E.M."/>
            <person name="Foster-Nyarko E."/>
            <person name="Jarju S."/>
            <person name="Secka A."/>
            <person name="Antonio M."/>
            <person name="Oren A."/>
            <person name="Chaudhuri R.R."/>
            <person name="La Ragione R."/>
            <person name="Hildebrand F."/>
            <person name="Pallen M.J."/>
        </authorList>
    </citation>
    <scope>NUCLEOTIDE SEQUENCE</scope>
    <source>
        <strain evidence="4">17113</strain>
    </source>
</reference>
<dbReference type="PANTHER" id="PTHR43479:SF11">
    <property type="entry name" value="ACREF_ENVCD OPERON REPRESSOR-RELATED"/>
    <property type="match status" value="1"/>
</dbReference>
<dbReference type="Proteomes" id="UP000823634">
    <property type="component" value="Unassembled WGS sequence"/>
</dbReference>
<comment type="caution">
    <text evidence="4">The sequence shown here is derived from an EMBL/GenBank/DDBJ whole genome shotgun (WGS) entry which is preliminary data.</text>
</comment>
<evidence type="ECO:0000259" key="3">
    <source>
        <dbReference type="PROSITE" id="PS50977"/>
    </source>
</evidence>